<protein>
    <submittedName>
        <fullName evidence="2">Uncharacterized protein</fullName>
    </submittedName>
</protein>
<evidence type="ECO:0000313" key="3">
    <source>
        <dbReference type="Proteomes" id="UP000434582"/>
    </source>
</evidence>
<evidence type="ECO:0000256" key="1">
    <source>
        <dbReference type="SAM" id="MobiDB-lite"/>
    </source>
</evidence>
<dbReference type="Proteomes" id="UP000434582">
    <property type="component" value="Unassembled WGS sequence"/>
</dbReference>
<evidence type="ECO:0000313" key="2">
    <source>
        <dbReference type="EMBL" id="MQX36944.1"/>
    </source>
</evidence>
<comment type="caution">
    <text evidence="2">The sequence shown here is derived from an EMBL/GenBank/DDBJ whole genome shotgun (WGS) entry which is preliminary data.</text>
</comment>
<accession>A0A7X1ZE92</accession>
<reference evidence="2 3" key="1">
    <citation type="submission" date="2019-10" db="EMBL/GenBank/DDBJ databases">
        <title>Draft whole-genome sequence of the purple nonsulfur photosynthetic bacterium Roseospira navarrensis DSM 15114.</title>
        <authorList>
            <person name="Kyndt J.A."/>
            <person name="Meyer T.E."/>
        </authorList>
    </citation>
    <scope>NUCLEOTIDE SEQUENCE [LARGE SCALE GENOMIC DNA]</scope>
    <source>
        <strain evidence="2 3">DSM 15114</strain>
    </source>
</reference>
<feature type="compositionally biased region" description="Basic and acidic residues" evidence="1">
    <location>
        <begin position="1"/>
        <end position="13"/>
    </location>
</feature>
<dbReference type="EMBL" id="WIVE01000029">
    <property type="protein sequence ID" value="MQX36944.1"/>
    <property type="molecule type" value="Genomic_DNA"/>
</dbReference>
<proteinExistence type="predicted"/>
<gene>
    <name evidence="2" type="ORF">GHC57_10490</name>
</gene>
<dbReference type="RefSeq" id="WP_153343931.1">
    <property type="nucleotide sequence ID" value="NZ_WIVE01000029.1"/>
</dbReference>
<name>A0A7X1ZE92_9PROT</name>
<dbReference type="AlphaFoldDB" id="A0A7X1ZE92"/>
<organism evidence="2 3">
    <name type="scientific">Roseospira navarrensis</name>
    <dbReference type="NCBI Taxonomy" id="140058"/>
    <lineage>
        <taxon>Bacteria</taxon>
        <taxon>Pseudomonadati</taxon>
        <taxon>Pseudomonadota</taxon>
        <taxon>Alphaproteobacteria</taxon>
        <taxon>Rhodospirillales</taxon>
        <taxon>Rhodospirillaceae</taxon>
        <taxon>Roseospira</taxon>
    </lineage>
</organism>
<feature type="region of interest" description="Disordered" evidence="1">
    <location>
        <begin position="1"/>
        <end position="25"/>
    </location>
</feature>
<keyword evidence="3" id="KW-1185">Reference proteome</keyword>
<sequence length="67" mass="7238">MRNEDQIDTRDGSTEPVIRADGPAGFSDTLTQAATVLRTGALGRAIRPADRKRLQRVAAFLDSLAVQ</sequence>